<protein>
    <submittedName>
        <fullName evidence="1">Uncharacterized protein</fullName>
    </submittedName>
</protein>
<accession>A0A382DHR1</accession>
<dbReference type="PROSITE" id="PS51257">
    <property type="entry name" value="PROKAR_LIPOPROTEIN"/>
    <property type="match status" value="1"/>
</dbReference>
<gene>
    <name evidence="1" type="ORF">METZ01_LOCUS190011</name>
</gene>
<evidence type="ECO:0000313" key="1">
    <source>
        <dbReference type="EMBL" id="SVB37157.1"/>
    </source>
</evidence>
<sequence length="188" mass="22010">MNKRINILFAFMMLAVGCLDVEYKDYEFTLSPDGAWVGTITYRNIVSRPEDDKDASGADFQQLINDYYLGDALVEENQHIKNIEKELYIEDGVLVGKMTFTFHSIDSMGFYKNEGSEYSPYFYYDETFEESLMKTNGKYIGEKRNFPLIRWDKNETHFTFSTASNQNMDNAVSLVNQYREWQNKSSKE</sequence>
<dbReference type="AlphaFoldDB" id="A0A382DHR1"/>
<name>A0A382DHR1_9ZZZZ</name>
<dbReference type="EMBL" id="UINC01039131">
    <property type="protein sequence ID" value="SVB37157.1"/>
    <property type="molecule type" value="Genomic_DNA"/>
</dbReference>
<reference evidence="1" key="1">
    <citation type="submission" date="2018-05" db="EMBL/GenBank/DDBJ databases">
        <authorList>
            <person name="Lanie J.A."/>
            <person name="Ng W.-L."/>
            <person name="Kazmierczak K.M."/>
            <person name="Andrzejewski T.M."/>
            <person name="Davidsen T.M."/>
            <person name="Wayne K.J."/>
            <person name="Tettelin H."/>
            <person name="Glass J.I."/>
            <person name="Rusch D."/>
            <person name="Podicherti R."/>
            <person name="Tsui H.-C.T."/>
            <person name="Winkler M.E."/>
        </authorList>
    </citation>
    <scope>NUCLEOTIDE SEQUENCE</scope>
</reference>
<proteinExistence type="predicted"/>
<organism evidence="1">
    <name type="scientific">marine metagenome</name>
    <dbReference type="NCBI Taxonomy" id="408172"/>
    <lineage>
        <taxon>unclassified sequences</taxon>
        <taxon>metagenomes</taxon>
        <taxon>ecological metagenomes</taxon>
    </lineage>
</organism>